<dbReference type="PANTHER" id="PTHR48111">
    <property type="entry name" value="REGULATOR OF RPOS"/>
    <property type="match status" value="1"/>
</dbReference>
<dbReference type="SMART" id="SM00862">
    <property type="entry name" value="Trans_reg_C"/>
    <property type="match status" value="1"/>
</dbReference>
<dbReference type="EMBL" id="CP003598">
    <property type="protein sequence ID" value="AFY90982.1"/>
    <property type="molecule type" value="Genomic_DNA"/>
</dbReference>
<sequence>MKILIVEDDDRIAKPLAEDLRHQHHVVDLAADGVEGWEYAQSTAYDVILLDLMLPRLDGIALCKRLRTAKCNAFILMLTARDTTSDKVIGLDAGADDYLVKPFELEELGARIRALSRRSPEIRQPILSHGELQFDPANREVTYAGKTLSLTPKEYTILEYFLRNPTQVLTRMAILDKLWEFDKLSGEETVKTHLTNLRRKLKTAGSPEDFIETVYGVGYRLGAK</sequence>
<dbReference type="PROSITE" id="PS50110">
    <property type="entry name" value="RESPONSE_REGULATORY"/>
    <property type="match status" value="1"/>
</dbReference>
<evidence type="ECO:0000256" key="3">
    <source>
        <dbReference type="ARBA" id="ARBA00023015"/>
    </source>
</evidence>
<feature type="modified residue" description="4-aspartylphosphate" evidence="6">
    <location>
        <position position="51"/>
    </location>
</feature>
<keyword evidence="11" id="KW-1185">Reference proteome</keyword>
<name>K9U784_CHRTP</name>
<dbReference type="AlphaFoldDB" id="K9U784"/>
<dbReference type="KEGG" id="cthe:Chro_5627"/>
<evidence type="ECO:0000256" key="2">
    <source>
        <dbReference type="ARBA" id="ARBA00023012"/>
    </source>
</evidence>
<keyword evidence="4 7" id="KW-0238">DNA-binding</keyword>
<geneLocation type="plasmid" evidence="10 11">
    <name>pCHRO.01</name>
</geneLocation>
<reference evidence="10 11" key="1">
    <citation type="submission" date="2012-06" db="EMBL/GenBank/DDBJ databases">
        <title>Finished plasmid 1 of genome of Chroococcidiopsis thermalis PCC 7203.</title>
        <authorList>
            <consortium name="US DOE Joint Genome Institute"/>
            <person name="Gugger M."/>
            <person name="Coursin T."/>
            <person name="Rippka R."/>
            <person name="Tandeau De Marsac N."/>
            <person name="Huntemann M."/>
            <person name="Wei C.-L."/>
            <person name="Han J."/>
            <person name="Detter J.C."/>
            <person name="Han C."/>
            <person name="Tapia R."/>
            <person name="Davenport K."/>
            <person name="Daligault H."/>
            <person name="Erkkila T."/>
            <person name="Gu W."/>
            <person name="Munk A.C.C."/>
            <person name="Teshima H."/>
            <person name="Xu Y."/>
            <person name="Chain P."/>
            <person name="Chen A."/>
            <person name="Krypides N."/>
            <person name="Mavromatis K."/>
            <person name="Markowitz V."/>
            <person name="Szeto E."/>
            <person name="Ivanova N."/>
            <person name="Mikhailova N."/>
            <person name="Ovchinnikova G."/>
            <person name="Pagani I."/>
            <person name="Pati A."/>
            <person name="Goodwin L."/>
            <person name="Peters L."/>
            <person name="Pitluck S."/>
            <person name="Woyke T."/>
            <person name="Kerfeld C."/>
        </authorList>
    </citation>
    <scope>NUCLEOTIDE SEQUENCE [LARGE SCALE GENOMIC DNA]</scope>
    <source>
        <strain evidence="10 11">PCC 7203</strain>
        <plasmid evidence="10 11">pCHRO.01</plasmid>
    </source>
</reference>
<feature type="domain" description="Response regulatory" evidence="8">
    <location>
        <begin position="2"/>
        <end position="116"/>
    </location>
</feature>
<dbReference type="CDD" id="cd19935">
    <property type="entry name" value="REC_OmpR_CusR-like"/>
    <property type="match status" value="1"/>
</dbReference>
<dbReference type="CDD" id="cd00383">
    <property type="entry name" value="trans_reg_C"/>
    <property type="match status" value="1"/>
</dbReference>
<dbReference type="InParanoid" id="K9U784"/>
<evidence type="ECO:0000259" key="8">
    <source>
        <dbReference type="PROSITE" id="PS50110"/>
    </source>
</evidence>
<dbReference type="InterPro" id="IPR039420">
    <property type="entry name" value="WalR-like"/>
</dbReference>
<organism evidence="10 11">
    <name type="scientific">Chroococcidiopsis thermalis (strain PCC 7203)</name>
    <dbReference type="NCBI Taxonomy" id="251229"/>
    <lineage>
        <taxon>Bacteria</taxon>
        <taxon>Bacillati</taxon>
        <taxon>Cyanobacteriota</taxon>
        <taxon>Cyanophyceae</taxon>
        <taxon>Chroococcidiopsidales</taxon>
        <taxon>Chroococcidiopsidaceae</taxon>
        <taxon>Chroococcidiopsis</taxon>
    </lineage>
</organism>
<feature type="DNA-binding region" description="OmpR/PhoB-type" evidence="7">
    <location>
        <begin position="124"/>
        <end position="223"/>
    </location>
</feature>
<dbReference type="Gene3D" id="3.40.50.2300">
    <property type="match status" value="1"/>
</dbReference>
<dbReference type="PANTHER" id="PTHR48111:SF15">
    <property type="entry name" value="OMPR SUBFAMILY"/>
    <property type="match status" value="1"/>
</dbReference>
<dbReference type="GO" id="GO:0005829">
    <property type="term" value="C:cytosol"/>
    <property type="evidence" value="ECO:0007669"/>
    <property type="project" value="TreeGrafter"/>
</dbReference>
<dbReference type="FunFam" id="3.40.50.2300:FF:000002">
    <property type="entry name" value="DNA-binding response regulator PhoP"/>
    <property type="match status" value="1"/>
</dbReference>
<dbReference type="HOGENOM" id="CLU_000445_30_1_3"/>
<dbReference type="Gene3D" id="1.10.10.10">
    <property type="entry name" value="Winged helix-like DNA-binding domain superfamily/Winged helix DNA-binding domain"/>
    <property type="match status" value="1"/>
</dbReference>
<dbReference type="PROSITE" id="PS51755">
    <property type="entry name" value="OMPR_PHOB"/>
    <property type="match status" value="1"/>
</dbReference>
<evidence type="ECO:0000256" key="6">
    <source>
        <dbReference type="PROSITE-ProRule" id="PRU00169"/>
    </source>
</evidence>
<evidence type="ECO:0000313" key="11">
    <source>
        <dbReference type="Proteomes" id="UP000010384"/>
    </source>
</evidence>
<protein>
    <submittedName>
        <fullName evidence="10">Two component transcriptional regulator, winged helix family</fullName>
    </submittedName>
</protein>
<keyword evidence="2" id="KW-0902">Two-component regulatory system</keyword>
<evidence type="ECO:0000256" key="5">
    <source>
        <dbReference type="ARBA" id="ARBA00023163"/>
    </source>
</evidence>
<evidence type="ECO:0000313" key="10">
    <source>
        <dbReference type="EMBL" id="AFY90982.1"/>
    </source>
</evidence>
<dbReference type="Pfam" id="PF00486">
    <property type="entry name" value="Trans_reg_C"/>
    <property type="match status" value="1"/>
</dbReference>
<dbReference type="InterPro" id="IPR016032">
    <property type="entry name" value="Sig_transdc_resp-reg_C-effctor"/>
</dbReference>
<evidence type="ECO:0000259" key="9">
    <source>
        <dbReference type="PROSITE" id="PS51755"/>
    </source>
</evidence>
<dbReference type="Gene3D" id="6.10.250.690">
    <property type="match status" value="1"/>
</dbReference>
<dbReference type="InterPro" id="IPR001867">
    <property type="entry name" value="OmpR/PhoB-type_DNA-bd"/>
</dbReference>
<keyword evidence="5" id="KW-0804">Transcription</keyword>
<dbReference type="SUPFAM" id="SSF52172">
    <property type="entry name" value="CheY-like"/>
    <property type="match status" value="1"/>
</dbReference>
<dbReference type="Proteomes" id="UP000010384">
    <property type="component" value="Plasmid pCHRO.01"/>
</dbReference>
<dbReference type="InterPro" id="IPR011006">
    <property type="entry name" value="CheY-like_superfamily"/>
</dbReference>
<dbReference type="GO" id="GO:0000976">
    <property type="term" value="F:transcription cis-regulatory region binding"/>
    <property type="evidence" value="ECO:0007669"/>
    <property type="project" value="TreeGrafter"/>
</dbReference>
<dbReference type="SUPFAM" id="SSF46894">
    <property type="entry name" value="C-terminal effector domain of the bipartite response regulators"/>
    <property type="match status" value="1"/>
</dbReference>
<dbReference type="InterPro" id="IPR036388">
    <property type="entry name" value="WH-like_DNA-bd_sf"/>
</dbReference>
<feature type="domain" description="OmpR/PhoB-type" evidence="9">
    <location>
        <begin position="124"/>
        <end position="223"/>
    </location>
</feature>
<accession>K9U784</accession>
<evidence type="ECO:0000256" key="7">
    <source>
        <dbReference type="PROSITE-ProRule" id="PRU01091"/>
    </source>
</evidence>
<dbReference type="OrthoDB" id="483651at2"/>
<keyword evidence="10" id="KW-0614">Plasmid</keyword>
<proteinExistence type="predicted"/>
<gene>
    <name evidence="10" type="ORF">Chro_5627</name>
</gene>
<dbReference type="GO" id="GO:0006355">
    <property type="term" value="P:regulation of DNA-templated transcription"/>
    <property type="evidence" value="ECO:0007669"/>
    <property type="project" value="InterPro"/>
</dbReference>
<dbReference type="RefSeq" id="WP_015162920.1">
    <property type="nucleotide sequence ID" value="NC_019699.1"/>
</dbReference>
<dbReference type="SMART" id="SM00448">
    <property type="entry name" value="REC"/>
    <property type="match status" value="1"/>
</dbReference>
<dbReference type="GO" id="GO:0000156">
    <property type="term" value="F:phosphorelay response regulator activity"/>
    <property type="evidence" value="ECO:0007669"/>
    <property type="project" value="TreeGrafter"/>
</dbReference>
<dbReference type="Pfam" id="PF00072">
    <property type="entry name" value="Response_reg"/>
    <property type="match status" value="1"/>
</dbReference>
<dbReference type="PATRIC" id="fig|251229.3.peg.6578"/>
<dbReference type="InterPro" id="IPR001789">
    <property type="entry name" value="Sig_transdc_resp-reg_receiver"/>
</dbReference>
<evidence type="ECO:0000256" key="4">
    <source>
        <dbReference type="ARBA" id="ARBA00023125"/>
    </source>
</evidence>
<keyword evidence="3" id="KW-0805">Transcription regulation</keyword>
<evidence type="ECO:0000256" key="1">
    <source>
        <dbReference type="ARBA" id="ARBA00022553"/>
    </source>
</evidence>
<dbReference type="GO" id="GO:0032993">
    <property type="term" value="C:protein-DNA complex"/>
    <property type="evidence" value="ECO:0007669"/>
    <property type="project" value="TreeGrafter"/>
</dbReference>
<keyword evidence="1 6" id="KW-0597">Phosphoprotein</keyword>